<dbReference type="SMART" id="SM00342">
    <property type="entry name" value="HTH_ARAC"/>
    <property type="match status" value="1"/>
</dbReference>
<dbReference type="InterPro" id="IPR018060">
    <property type="entry name" value="HTH_AraC"/>
</dbReference>
<keyword evidence="6" id="KW-1185">Reference proteome</keyword>
<dbReference type="Proteomes" id="UP000481087">
    <property type="component" value="Unassembled WGS sequence"/>
</dbReference>
<keyword evidence="2" id="KW-0238">DNA-binding</keyword>
<dbReference type="Gene3D" id="2.60.120.10">
    <property type="entry name" value="Jelly Rolls"/>
    <property type="match status" value="1"/>
</dbReference>
<keyword evidence="3" id="KW-0804">Transcription</keyword>
<dbReference type="AlphaFoldDB" id="A0A6L8UY76"/>
<dbReference type="SUPFAM" id="SSF46689">
    <property type="entry name" value="Homeodomain-like"/>
    <property type="match status" value="1"/>
</dbReference>
<dbReference type="GO" id="GO:0043565">
    <property type="term" value="F:sequence-specific DNA binding"/>
    <property type="evidence" value="ECO:0007669"/>
    <property type="project" value="InterPro"/>
</dbReference>
<dbReference type="InterPro" id="IPR011051">
    <property type="entry name" value="RmlC_Cupin_sf"/>
</dbReference>
<dbReference type="InterPro" id="IPR020449">
    <property type="entry name" value="Tscrpt_reg_AraC-type_HTH"/>
</dbReference>
<keyword evidence="1" id="KW-0805">Transcription regulation</keyword>
<reference evidence="5 6" key="1">
    <citation type="submission" date="2019-12" db="EMBL/GenBank/DDBJ databases">
        <title>Paenibacillus sp. nov. sp. isolated from soil.</title>
        <authorList>
            <person name="Kim J."/>
            <person name="Jeong S.E."/>
            <person name="Jung H.S."/>
            <person name="Jeon C.O."/>
        </authorList>
    </citation>
    <scope>NUCLEOTIDE SEQUENCE [LARGE SCALE GENOMIC DNA]</scope>
    <source>
        <strain evidence="5 6">5J-6</strain>
    </source>
</reference>
<dbReference type="GO" id="GO:0003700">
    <property type="term" value="F:DNA-binding transcription factor activity"/>
    <property type="evidence" value="ECO:0007669"/>
    <property type="project" value="InterPro"/>
</dbReference>
<dbReference type="InterPro" id="IPR003313">
    <property type="entry name" value="AraC-bd"/>
</dbReference>
<protein>
    <submittedName>
        <fullName evidence="5">Helix-turn-helix domain-containing protein</fullName>
    </submittedName>
</protein>
<organism evidence="5 6">
    <name type="scientific">Paenibacillus silvestris</name>
    <dbReference type="NCBI Taxonomy" id="2606219"/>
    <lineage>
        <taxon>Bacteria</taxon>
        <taxon>Bacillati</taxon>
        <taxon>Bacillota</taxon>
        <taxon>Bacilli</taxon>
        <taxon>Bacillales</taxon>
        <taxon>Paenibacillaceae</taxon>
        <taxon>Paenibacillus</taxon>
    </lineage>
</organism>
<dbReference type="Pfam" id="PF12833">
    <property type="entry name" value="HTH_18"/>
    <property type="match status" value="1"/>
</dbReference>
<dbReference type="Pfam" id="PF02311">
    <property type="entry name" value="AraC_binding"/>
    <property type="match status" value="1"/>
</dbReference>
<evidence type="ECO:0000313" key="6">
    <source>
        <dbReference type="Proteomes" id="UP000481087"/>
    </source>
</evidence>
<dbReference type="InterPro" id="IPR009057">
    <property type="entry name" value="Homeodomain-like_sf"/>
</dbReference>
<evidence type="ECO:0000313" key="5">
    <source>
        <dbReference type="EMBL" id="MZQ83188.1"/>
    </source>
</evidence>
<proteinExistence type="predicted"/>
<dbReference type="PRINTS" id="PR00032">
    <property type="entry name" value="HTHARAC"/>
</dbReference>
<evidence type="ECO:0000256" key="2">
    <source>
        <dbReference type="ARBA" id="ARBA00023125"/>
    </source>
</evidence>
<dbReference type="PANTHER" id="PTHR43280">
    <property type="entry name" value="ARAC-FAMILY TRANSCRIPTIONAL REGULATOR"/>
    <property type="match status" value="1"/>
</dbReference>
<dbReference type="PROSITE" id="PS01124">
    <property type="entry name" value="HTH_ARAC_FAMILY_2"/>
    <property type="match status" value="1"/>
</dbReference>
<evidence type="ECO:0000256" key="3">
    <source>
        <dbReference type="ARBA" id="ARBA00023163"/>
    </source>
</evidence>
<dbReference type="Gene3D" id="1.10.10.60">
    <property type="entry name" value="Homeodomain-like"/>
    <property type="match status" value="1"/>
</dbReference>
<accession>A0A6L8UY76</accession>
<name>A0A6L8UY76_9BACL</name>
<evidence type="ECO:0000256" key="1">
    <source>
        <dbReference type="ARBA" id="ARBA00023015"/>
    </source>
</evidence>
<sequence length="306" mass="35301">MPRKLGSYSAAEYIEDNGFLYVNEVKETEWLLEHVHDFIEIVIVLDGKGLQYIDGEPMHVQEGDVFALPIGVSHVFRPSPAKSAAPLIVRNIIIRSEWLEHLKVCLPDLSIKQLIDWLIGKNDSRDSPPQRWAKASDHLGTIRRISESMQDILAKRDMAYLTEAMALVAELLVLLIRSTEWRLVPLMAQSVIHPPTRGSSRNVEQLLEYLTHALPDDYTLPMLTERFHLSERQILRICHRHLGTSYMRFVQKQRITHSCQLLASSHLKIYEVMQASGFQNADYFNRLFKRHTGLTPSAYRKLLLHM</sequence>
<gene>
    <name evidence="5" type="ORF">GQF01_13820</name>
</gene>
<dbReference type="InterPro" id="IPR014710">
    <property type="entry name" value="RmlC-like_jellyroll"/>
</dbReference>
<dbReference type="PANTHER" id="PTHR43280:SF2">
    <property type="entry name" value="HTH-TYPE TRANSCRIPTIONAL REGULATOR EXSA"/>
    <property type="match status" value="1"/>
</dbReference>
<dbReference type="RefSeq" id="WP_161407357.1">
    <property type="nucleotide sequence ID" value="NZ_WTUZ01000016.1"/>
</dbReference>
<feature type="domain" description="HTH araC/xylS-type" evidence="4">
    <location>
        <begin position="204"/>
        <end position="302"/>
    </location>
</feature>
<comment type="caution">
    <text evidence="5">The sequence shown here is derived from an EMBL/GenBank/DDBJ whole genome shotgun (WGS) entry which is preliminary data.</text>
</comment>
<dbReference type="SUPFAM" id="SSF51182">
    <property type="entry name" value="RmlC-like cupins"/>
    <property type="match status" value="1"/>
</dbReference>
<evidence type="ECO:0000259" key="4">
    <source>
        <dbReference type="PROSITE" id="PS01124"/>
    </source>
</evidence>
<dbReference type="EMBL" id="WTUZ01000016">
    <property type="protein sequence ID" value="MZQ83188.1"/>
    <property type="molecule type" value="Genomic_DNA"/>
</dbReference>